<dbReference type="GO" id="GO:0000462">
    <property type="term" value="P:maturation of SSU-rRNA from tricistronic rRNA transcript (SSU-rRNA, 5.8S rRNA, LSU-rRNA)"/>
    <property type="evidence" value="ECO:0007669"/>
    <property type="project" value="TreeGrafter"/>
</dbReference>
<name>A0AAV9J057_CYACA</name>
<dbReference type="PANTHER" id="PTHR19858">
    <property type="entry name" value="WD40 REPEAT PROTEIN"/>
    <property type="match status" value="1"/>
</dbReference>
<feature type="repeat" description="WD" evidence="6">
    <location>
        <begin position="426"/>
        <end position="467"/>
    </location>
</feature>
<feature type="compositionally biased region" description="Polar residues" evidence="7">
    <location>
        <begin position="663"/>
        <end position="673"/>
    </location>
</feature>
<organism evidence="9 10">
    <name type="scientific">Cyanidium caldarium</name>
    <name type="common">Red alga</name>
    <dbReference type="NCBI Taxonomy" id="2771"/>
    <lineage>
        <taxon>Eukaryota</taxon>
        <taxon>Rhodophyta</taxon>
        <taxon>Bangiophyceae</taxon>
        <taxon>Cyanidiales</taxon>
        <taxon>Cyanidiaceae</taxon>
        <taxon>Cyanidium</taxon>
    </lineage>
</organism>
<feature type="region of interest" description="Disordered" evidence="7">
    <location>
        <begin position="663"/>
        <end position="690"/>
    </location>
</feature>
<evidence type="ECO:0000256" key="1">
    <source>
        <dbReference type="ARBA" id="ARBA00004604"/>
    </source>
</evidence>
<dbReference type="InterPro" id="IPR011044">
    <property type="entry name" value="Quino_amine_DH_bsu"/>
</dbReference>
<evidence type="ECO:0000256" key="3">
    <source>
        <dbReference type="ARBA" id="ARBA00022574"/>
    </source>
</evidence>
<dbReference type="InterPro" id="IPR015943">
    <property type="entry name" value="WD40/YVTN_repeat-like_dom_sf"/>
</dbReference>
<feature type="repeat" description="WD" evidence="6">
    <location>
        <begin position="520"/>
        <end position="554"/>
    </location>
</feature>
<evidence type="ECO:0000313" key="9">
    <source>
        <dbReference type="EMBL" id="KAK4537760.1"/>
    </source>
</evidence>
<feature type="domain" description="Small-subunit processome Utp12" evidence="8">
    <location>
        <begin position="796"/>
        <end position="936"/>
    </location>
</feature>
<dbReference type="PROSITE" id="PS50294">
    <property type="entry name" value="WD_REPEATS_REGION"/>
    <property type="match status" value="5"/>
</dbReference>
<feature type="repeat" description="WD" evidence="6">
    <location>
        <begin position="153"/>
        <end position="194"/>
    </location>
</feature>
<dbReference type="SMART" id="SM00320">
    <property type="entry name" value="WD40"/>
    <property type="match status" value="10"/>
</dbReference>
<comment type="similarity">
    <text evidence="2">Belongs to the WD repeat PWP2 family.</text>
</comment>
<keyword evidence="4" id="KW-0677">Repeat</keyword>
<evidence type="ECO:0000256" key="4">
    <source>
        <dbReference type="ARBA" id="ARBA00022737"/>
    </source>
</evidence>
<dbReference type="Proteomes" id="UP001301350">
    <property type="component" value="Unassembled WGS sequence"/>
</dbReference>
<feature type="repeat" description="WD" evidence="6">
    <location>
        <begin position="383"/>
        <end position="424"/>
    </location>
</feature>
<comment type="caution">
    <text evidence="9">The sequence shown here is derived from an EMBL/GenBank/DDBJ whole genome shotgun (WGS) entry which is preliminary data.</text>
</comment>
<dbReference type="Pfam" id="PF00400">
    <property type="entry name" value="WD40"/>
    <property type="match status" value="5"/>
</dbReference>
<dbReference type="PROSITE" id="PS00678">
    <property type="entry name" value="WD_REPEATS_1"/>
    <property type="match status" value="2"/>
</dbReference>
<evidence type="ECO:0000313" key="10">
    <source>
        <dbReference type="Proteomes" id="UP001301350"/>
    </source>
</evidence>
<comment type="subcellular location">
    <subcellularLocation>
        <location evidence="1">Nucleus</location>
        <location evidence="1">Nucleolus</location>
    </subcellularLocation>
</comment>
<dbReference type="SUPFAM" id="SSF50978">
    <property type="entry name" value="WD40 repeat-like"/>
    <property type="match status" value="1"/>
</dbReference>
<feature type="repeat" description="WD" evidence="6">
    <location>
        <begin position="567"/>
        <end position="608"/>
    </location>
</feature>
<keyword evidence="5" id="KW-0539">Nucleus</keyword>
<dbReference type="Gene3D" id="2.130.10.10">
    <property type="entry name" value="YVTN repeat-like/Quinoprotein amine dehydrogenase"/>
    <property type="match status" value="3"/>
</dbReference>
<keyword evidence="10" id="KW-1185">Reference proteome</keyword>
<evidence type="ECO:0000256" key="7">
    <source>
        <dbReference type="SAM" id="MobiDB-lite"/>
    </source>
</evidence>
<dbReference type="InterPro" id="IPR020472">
    <property type="entry name" value="WD40_PAC1"/>
</dbReference>
<protein>
    <recommendedName>
        <fullName evidence="8">Small-subunit processome Utp12 domain-containing protein</fullName>
    </recommendedName>
</protein>
<feature type="region of interest" description="Disordered" evidence="7">
    <location>
        <begin position="236"/>
        <end position="256"/>
    </location>
</feature>
<dbReference type="InterPro" id="IPR027145">
    <property type="entry name" value="PWP2"/>
</dbReference>
<dbReference type="PROSITE" id="PS50082">
    <property type="entry name" value="WD_REPEATS_2"/>
    <property type="match status" value="6"/>
</dbReference>
<dbReference type="SUPFAM" id="SSF50969">
    <property type="entry name" value="YVTN repeat-like/Quinoprotein amine dehydrogenase"/>
    <property type="match status" value="1"/>
</dbReference>
<gene>
    <name evidence="9" type="ORF">CDCA_CDCA14G3785</name>
</gene>
<feature type="region of interest" description="Disordered" evidence="7">
    <location>
        <begin position="276"/>
        <end position="296"/>
    </location>
</feature>
<sequence length="942" mass="101837">MVWNYQLTNIWGASYTGGNVLFTLDGKTLWSPVGNRLNVVHLTEAQAHTLPFTARSPLECVALVPPHGRLLFAVDVDGYASVVHAEHGMALHRFRLKGGRVRAVAFSPVPVVGDEADRYWLAAAVGRTVQIWRTPSVHHIYPEYAPFMRDKVLTGHADDVTCVAWSPSGRRLLSGSRDRSVRLFTVVHGTHEMATVIRGHRERVVLVAFGGCDEEALSVSRDGTVAIWNVEYPEDAAEEAGTTDVPSEDEQPAAALDLPNKKPVVRCRNKVNVRVSSSDAEATAENSTPAPLPPGTQVRCADYHRAKRLLAVGLSSGAFALFAIDFNPSPGAPLQRLCLMSAAPQLLRTVAINAGGDWIAAASATVATLVVWEWPGEKYVLKQQGHAREMSALAYAPDGAVVATGGDDGRIKLWSTVSGFCALTWDDVHTGAVTDLAFAAHTGLLCSASLDGTVRVIDLKRYRAFRRLQAPAADSGSSGLSYPFTCVAVHDSGELVCAGARDPFVVCVWQVRTGKVLEVLSGHEGPITALSLGGAHGGLLASASWDGTVRLWNLFAAGSRVDCQVLAHPQRREVLDVAFHPDGRQLVSAVADGTLVLWDTHEAEVMATVDVRRDARQAGARDAVYFSRVAYSADGEYLVAGGGDASAVCVYAAATQQRVAQYPLTSGSNNSNHDNIRNGAAEREREAEAEGDVVALREARRTLHTLLPGARSTRRTTSPLRVRHLACCRTAQTWAVVTDTDGLFLYAQAGWGARATTAAAAFDPQQLDVDVTPAAVQQALVRREWATALRVALRLNETFYVERALEAVPVDAIDPVARALPTAFLPPLLRLLARRLGGPVGAATTTTTTTTTRSPRWEYHLRWCERLLTHHGHACCRNATGGGIVRPTAAYPRHRRGAAHNLTLDAALIALQRVLQRYRDTLQPLCDQNRYLLRVCTDDAVR</sequence>
<dbReference type="InterPro" id="IPR011047">
    <property type="entry name" value="Quinoprotein_ADH-like_sf"/>
</dbReference>
<reference evidence="9 10" key="1">
    <citation type="submission" date="2022-07" db="EMBL/GenBank/DDBJ databases">
        <title>Genome-wide signatures of adaptation to extreme environments.</title>
        <authorList>
            <person name="Cho C.H."/>
            <person name="Yoon H.S."/>
        </authorList>
    </citation>
    <scope>NUCLEOTIDE SEQUENCE [LARGE SCALE GENOMIC DNA]</scope>
    <source>
        <strain evidence="9 10">DBV 063 E5</strain>
    </source>
</reference>
<evidence type="ECO:0000256" key="2">
    <source>
        <dbReference type="ARBA" id="ARBA00010226"/>
    </source>
</evidence>
<dbReference type="CDD" id="cd00200">
    <property type="entry name" value="WD40"/>
    <property type="match status" value="1"/>
</dbReference>
<evidence type="ECO:0000259" key="8">
    <source>
        <dbReference type="Pfam" id="PF04003"/>
    </source>
</evidence>
<evidence type="ECO:0000256" key="5">
    <source>
        <dbReference type="ARBA" id="ARBA00023242"/>
    </source>
</evidence>
<dbReference type="EMBL" id="JANCYW010000014">
    <property type="protein sequence ID" value="KAK4537760.1"/>
    <property type="molecule type" value="Genomic_DNA"/>
</dbReference>
<evidence type="ECO:0000256" key="6">
    <source>
        <dbReference type="PROSITE-ProRule" id="PRU00221"/>
    </source>
</evidence>
<dbReference type="GO" id="GO:0000028">
    <property type="term" value="P:ribosomal small subunit assembly"/>
    <property type="evidence" value="ECO:0007669"/>
    <property type="project" value="TreeGrafter"/>
</dbReference>
<accession>A0AAV9J057</accession>
<dbReference type="PANTHER" id="PTHR19858:SF0">
    <property type="entry name" value="PERIODIC TRYPTOPHAN PROTEIN 2 HOMOLOG"/>
    <property type="match status" value="1"/>
</dbReference>
<dbReference type="InterPro" id="IPR036322">
    <property type="entry name" value="WD40_repeat_dom_sf"/>
</dbReference>
<feature type="repeat" description="WD" evidence="6">
    <location>
        <begin position="197"/>
        <end position="238"/>
    </location>
</feature>
<dbReference type="GO" id="GO:0032040">
    <property type="term" value="C:small-subunit processome"/>
    <property type="evidence" value="ECO:0007669"/>
    <property type="project" value="TreeGrafter"/>
</dbReference>
<dbReference type="AlphaFoldDB" id="A0AAV9J057"/>
<dbReference type="GO" id="GO:0034388">
    <property type="term" value="C:Pwp2p-containing subcomplex of 90S preribosome"/>
    <property type="evidence" value="ECO:0007669"/>
    <property type="project" value="TreeGrafter"/>
</dbReference>
<feature type="compositionally biased region" description="Basic and acidic residues" evidence="7">
    <location>
        <begin position="674"/>
        <end position="688"/>
    </location>
</feature>
<proteinExistence type="inferred from homology"/>
<dbReference type="InterPro" id="IPR019775">
    <property type="entry name" value="WD40_repeat_CS"/>
</dbReference>
<dbReference type="InterPro" id="IPR007148">
    <property type="entry name" value="SSU_processome_Utp12"/>
</dbReference>
<keyword evidence="3 6" id="KW-0853">WD repeat</keyword>
<dbReference type="InterPro" id="IPR001680">
    <property type="entry name" value="WD40_rpt"/>
</dbReference>
<dbReference type="SUPFAM" id="SSF50998">
    <property type="entry name" value="Quinoprotein alcohol dehydrogenase-like"/>
    <property type="match status" value="1"/>
</dbReference>
<dbReference type="PRINTS" id="PR00320">
    <property type="entry name" value="GPROTEINBRPT"/>
</dbReference>
<dbReference type="Pfam" id="PF04003">
    <property type="entry name" value="Utp12"/>
    <property type="match status" value="1"/>
</dbReference>